<dbReference type="InterPro" id="IPR002889">
    <property type="entry name" value="WSC_carb-bd"/>
</dbReference>
<feature type="chain" id="PRO_5034323506" description="WSC domain-containing protein" evidence="2">
    <location>
        <begin position="18"/>
        <end position="789"/>
    </location>
</feature>
<evidence type="ECO:0000313" key="5">
    <source>
        <dbReference type="Proteomes" id="UP000573603"/>
    </source>
</evidence>
<accession>A0A8H4ZS22</accession>
<feature type="region of interest" description="Disordered" evidence="1">
    <location>
        <begin position="30"/>
        <end position="71"/>
    </location>
</feature>
<sequence length="789" mass="80845">MRLASGLLLASASSAFGQFTRFANSSTSAVESSTSSTSSIPTTATITGTTNRLSSSSSTDGTNTIESISSFETTRSIETTSSVETSTTTSASSVASFALDLRSAVLGPGASFYPPPDGASILMSPVAAISTLNRRQIPKPINWPFSITTDYNTSYVDFKTKFVPEMASALGIGVPRIAIANVISLTGGRRKRAESVPCFFEIFADGEVVLAVPITGASGNLIISTNPLAPKDEFDFVFRQSCNGENVELLLEGLAVKNGQGAVSTPIPSINLGTPTGTSATNSAEFTTNSEGETIFPTETTPAASSDATTTPSGRETVLTTGVATGTNSEGFTTNSEGETIFPTETATEVSTADGSTNSEGKTAGTATGTSPSSSTTLPAGFPGVVGDFTLFGCVASTTGFPAFTLAQSDPKMDLDICATLCAGRSYFGVYDTACYCGDEVGSTTSRVPLDQCDIECPGDNTQFCGGESNSKLRVRQAVPSNILLTVYVAIETGVTLTESVTQTVTDQRTIITTFTTTVTNTGASSIATEVITATLVCSAGKCHSTSSAIVYVFVKIDGSDCDGQWVYISEPCSCAGGQRYIPKFCSAGSCNSITVYKPQQCPDWYNYNSFFVPTDTGCSTCPSGKVAYQPWEHSWGTPDNCNDAVPTCGGYDCPSQHNVVRPHQGVNWNATTPQGSSGGGSKSSSNNGDSGESQGGSSSSSGSSSGSKNGYSSPGSNGESGGGSDISPNGIPNGGSNDGSGSGTQGESQSSNVPGSKGSYPSTVPVISSASTHISRMFSLLAALAALL</sequence>
<evidence type="ECO:0000259" key="3">
    <source>
        <dbReference type="PROSITE" id="PS51212"/>
    </source>
</evidence>
<comment type="caution">
    <text evidence="4">The sequence shown here is derived from an EMBL/GenBank/DDBJ whole genome shotgun (WGS) entry which is preliminary data.</text>
</comment>
<feature type="compositionally biased region" description="Low complexity" evidence="1">
    <location>
        <begin position="297"/>
        <end position="313"/>
    </location>
</feature>
<dbReference type="EMBL" id="JABEVY010000066">
    <property type="protein sequence ID" value="KAF5251698.1"/>
    <property type="molecule type" value="Genomic_DNA"/>
</dbReference>
<dbReference type="SMART" id="SM00321">
    <property type="entry name" value="WSC"/>
    <property type="match status" value="1"/>
</dbReference>
<feature type="region of interest" description="Disordered" evidence="1">
    <location>
        <begin position="666"/>
        <end position="766"/>
    </location>
</feature>
<keyword evidence="2" id="KW-0732">Signal</keyword>
<feature type="region of interest" description="Disordered" evidence="1">
    <location>
        <begin position="268"/>
        <end position="376"/>
    </location>
</feature>
<evidence type="ECO:0000256" key="2">
    <source>
        <dbReference type="SAM" id="SignalP"/>
    </source>
</evidence>
<protein>
    <recommendedName>
        <fullName evidence="3">WSC domain-containing protein</fullName>
    </recommendedName>
</protein>
<feature type="compositionally biased region" description="Low complexity" evidence="1">
    <location>
        <begin position="363"/>
        <end position="376"/>
    </location>
</feature>
<dbReference type="Proteomes" id="UP000573603">
    <property type="component" value="Unassembled WGS sequence"/>
</dbReference>
<dbReference type="AlphaFoldDB" id="A0A8H4ZS22"/>
<name>A0A8H4ZS22_9HYPO</name>
<proteinExistence type="predicted"/>
<gene>
    <name evidence="4" type="ORF">FANTH_3308</name>
</gene>
<evidence type="ECO:0000256" key="1">
    <source>
        <dbReference type="SAM" id="MobiDB-lite"/>
    </source>
</evidence>
<feature type="compositionally biased region" description="Polar residues" evidence="1">
    <location>
        <begin position="268"/>
        <end position="292"/>
    </location>
</feature>
<keyword evidence="5" id="KW-1185">Reference proteome</keyword>
<dbReference type="PROSITE" id="PS51212">
    <property type="entry name" value="WSC"/>
    <property type="match status" value="1"/>
</dbReference>
<reference evidence="4 5" key="1">
    <citation type="journal article" date="2020" name="BMC Genomics">
        <title>Correction to: Identification and distribution of gene clusters required for synthesis of sphingolipid metabolism inhibitors in diverse species of the filamentous fungus Fusarium.</title>
        <authorList>
            <person name="Kim H.S."/>
            <person name="Lohmar J.M."/>
            <person name="Busman M."/>
            <person name="Brown D.W."/>
            <person name="Naumann T.A."/>
            <person name="Divon H.H."/>
            <person name="Lysoe E."/>
            <person name="Uhlig S."/>
            <person name="Proctor R.H."/>
        </authorList>
    </citation>
    <scope>NUCLEOTIDE SEQUENCE [LARGE SCALE GENOMIC DNA]</scope>
    <source>
        <strain evidence="4 5">NRRL 25214</strain>
    </source>
</reference>
<feature type="compositionally biased region" description="Gly residues" evidence="1">
    <location>
        <begin position="733"/>
        <end position="745"/>
    </location>
</feature>
<feature type="compositionally biased region" description="Low complexity" evidence="1">
    <location>
        <begin position="683"/>
        <end position="718"/>
    </location>
</feature>
<dbReference type="Pfam" id="PF01822">
    <property type="entry name" value="WSC"/>
    <property type="match status" value="1"/>
</dbReference>
<organism evidence="4 5">
    <name type="scientific">Fusarium anthophilum</name>
    <dbReference type="NCBI Taxonomy" id="48485"/>
    <lineage>
        <taxon>Eukaryota</taxon>
        <taxon>Fungi</taxon>
        <taxon>Dikarya</taxon>
        <taxon>Ascomycota</taxon>
        <taxon>Pezizomycotina</taxon>
        <taxon>Sordariomycetes</taxon>
        <taxon>Hypocreomycetidae</taxon>
        <taxon>Hypocreales</taxon>
        <taxon>Nectriaceae</taxon>
        <taxon>Fusarium</taxon>
        <taxon>Fusarium fujikuroi species complex</taxon>
    </lineage>
</organism>
<feature type="compositionally biased region" description="Low complexity" evidence="1">
    <location>
        <begin position="30"/>
        <end position="50"/>
    </location>
</feature>
<feature type="compositionally biased region" description="Polar residues" evidence="1">
    <location>
        <begin position="318"/>
        <end position="361"/>
    </location>
</feature>
<evidence type="ECO:0000313" key="4">
    <source>
        <dbReference type="EMBL" id="KAF5251698.1"/>
    </source>
</evidence>
<feature type="signal peptide" evidence="2">
    <location>
        <begin position="1"/>
        <end position="17"/>
    </location>
</feature>
<feature type="domain" description="WSC" evidence="3">
    <location>
        <begin position="388"/>
        <end position="477"/>
    </location>
</feature>
<feature type="compositionally biased region" description="Polar residues" evidence="1">
    <location>
        <begin position="51"/>
        <end position="63"/>
    </location>
</feature>